<keyword evidence="1" id="KW-0472">Membrane</keyword>
<feature type="non-terminal residue" evidence="2">
    <location>
        <position position="1"/>
    </location>
</feature>
<dbReference type="PANTHER" id="PTHR12815">
    <property type="entry name" value="SORTING AND ASSEMBLY MACHINERY SAMM50 PROTEIN FAMILY MEMBER"/>
    <property type="match status" value="1"/>
</dbReference>
<evidence type="ECO:0000313" key="3">
    <source>
        <dbReference type="Proteomes" id="UP000290289"/>
    </source>
</evidence>
<dbReference type="InterPro" id="IPR039910">
    <property type="entry name" value="D15-like"/>
</dbReference>
<sequence length="247" mass="28115">LCIKHPNLFGGSEKLDVSWDEGQYDSNVLLAYKKTKTRTASLTVLCSTGMDLNEPSSSKWSSTTSIKFKFPDYLYEFKLCATQHVRPLNCNGRSVSRDFDGFPVTCRLPIEHGIPVLSQWLIFNKFKFVVSKGVKLGPAFLLTRMTGGSTVGDMAPYQAFAVGVYEVTVKEQWDLLFRTRWWKVLFSWTLELIWGLLIMSLVSSNFTCHRAMRQHVYPMAFVTDRVLASAECSSYSYPSCSSPQFRF</sequence>
<dbReference type="Proteomes" id="UP000290289">
    <property type="component" value="Chromosome 3"/>
</dbReference>
<dbReference type="GO" id="GO:0016020">
    <property type="term" value="C:membrane"/>
    <property type="evidence" value="ECO:0007669"/>
    <property type="project" value="TreeGrafter"/>
</dbReference>
<feature type="transmembrane region" description="Helical" evidence="1">
    <location>
        <begin position="181"/>
        <end position="203"/>
    </location>
</feature>
<organism evidence="2 3">
    <name type="scientific">Malus domestica</name>
    <name type="common">Apple</name>
    <name type="synonym">Pyrus malus</name>
    <dbReference type="NCBI Taxonomy" id="3750"/>
    <lineage>
        <taxon>Eukaryota</taxon>
        <taxon>Viridiplantae</taxon>
        <taxon>Streptophyta</taxon>
        <taxon>Embryophyta</taxon>
        <taxon>Tracheophyta</taxon>
        <taxon>Spermatophyta</taxon>
        <taxon>Magnoliopsida</taxon>
        <taxon>eudicotyledons</taxon>
        <taxon>Gunneridae</taxon>
        <taxon>Pentapetalae</taxon>
        <taxon>rosids</taxon>
        <taxon>fabids</taxon>
        <taxon>Rosales</taxon>
        <taxon>Rosaceae</taxon>
        <taxon>Amygdaloideae</taxon>
        <taxon>Maleae</taxon>
        <taxon>Malus</taxon>
    </lineage>
</organism>
<comment type="caution">
    <text evidence="2">The sequence shown here is derived from an EMBL/GenBank/DDBJ whole genome shotgun (WGS) entry which is preliminary data.</text>
</comment>
<reference evidence="2 3" key="1">
    <citation type="submission" date="2018-10" db="EMBL/GenBank/DDBJ databases">
        <title>A high-quality apple genome assembly.</title>
        <authorList>
            <person name="Hu J."/>
        </authorList>
    </citation>
    <scope>NUCLEOTIDE SEQUENCE [LARGE SCALE GENOMIC DNA]</scope>
    <source>
        <strain evidence="3">cv. HFTH1</strain>
        <tissue evidence="2">Young leaf</tissue>
    </source>
</reference>
<keyword evidence="3" id="KW-1185">Reference proteome</keyword>
<dbReference type="PANTHER" id="PTHR12815:SF40">
    <property type="entry name" value="OUTER ENVELOPE PROTEIN 36, CHLOROPLASTIC-RELATED"/>
    <property type="match status" value="1"/>
</dbReference>
<proteinExistence type="predicted"/>
<dbReference type="STRING" id="3750.A0A498KHD6"/>
<protein>
    <submittedName>
        <fullName evidence="2">Uncharacterized protein</fullName>
    </submittedName>
</protein>
<keyword evidence="1" id="KW-1133">Transmembrane helix</keyword>
<dbReference type="EMBL" id="RDQH01000329">
    <property type="protein sequence ID" value="RXI04903.1"/>
    <property type="molecule type" value="Genomic_DNA"/>
</dbReference>
<dbReference type="AlphaFoldDB" id="A0A498KHD6"/>
<accession>A0A498KHD6</accession>
<dbReference type="GO" id="GO:0009793">
    <property type="term" value="P:embryo development ending in seed dormancy"/>
    <property type="evidence" value="ECO:0007669"/>
    <property type="project" value="TreeGrafter"/>
</dbReference>
<evidence type="ECO:0000256" key="1">
    <source>
        <dbReference type="SAM" id="Phobius"/>
    </source>
</evidence>
<dbReference type="GO" id="GO:0009658">
    <property type="term" value="P:chloroplast organization"/>
    <property type="evidence" value="ECO:0007669"/>
    <property type="project" value="TreeGrafter"/>
</dbReference>
<evidence type="ECO:0000313" key="2">
    <source>
        <dbReference type="EMBL" id="RXI04903.1"/>
    </source>
</evidence>
<keyword evidence="1" id="KW-0812">Transmembrane</keyword>
<name>A0A498KHD6_MALDO</name>
<gene>
    <name evidence="2" type="ORF">DVH24_039177</name>
</gene>